<reference evidence="3 4" key="1">
    <citation type="submission" date="2018-06" db="EMBL/GenBank/DDBJ databases">
        <title>Genomic Encyclopedia of Type Strains, Phase IV (KMG-IV): sequencing the most valuable type-strain genomes for metagenomic binning, comparative biology and taxonomic classification.</title>
        <authorList>
            <person name="Goeker M."/>
        </authorList>
    </citation>
    <scope>NUCLEOTIDE SEQUENCE [LARGE SCALE GENOMIC DNA]</scope>
    <source>
        <strain evidence="3 4">DSM 45479</strain>
    </source>
</reference>
<dbReference type="EMBL" id="QLTT01000008">
    <property type="protein sequence ID" value="RAS62273.1"/>
    <property type="molecule type" value="Genomic_DNA"/>
</dbReference>
<dbReference type="SUPFAM" id="SSF55874">
    <property type="entry name" value="ATPase domain of HSP90 chaperone/DNA topoisomerase II/histidine kinase"/>
    <property type="match status" value="1"/>
</dbReference>
<gene>
    <name evidence="3" type="ORF">C8D87_10893</name>
</gene>
<keyword evidence="1" id="KW-0723">Serine/threonine-protein kinase</keyword>
<dbReference type="InterPro" id="IPR050267">
    <property type="entry name" value="Anti-sigma-factor_SerPK"/>
</dbReference>
<evidence type="ECO:0000313" key="3">
    <source>
        <dbReference type="EMBL" id="RAS62273.1"/>
    </source>
</evidence>
<evidence type="ECO:0000313" key="4">
    <source>
        <dbReference type="Proteomes" id="UP000248714"/>
    </source>
</evidence>
<accession>A0ABX9E175</accession>
<comment type="caution">
    <text evidence="3">The sequence shown here is derived from an EMBL/GenBank/DDBJ whole genome shotgun (WGS) entry which is preliminary data.</text>
</comment>
<dbReference type="InterPro" id="IPR036513">
    <property type="entry name" value="STAS_dom_sf"/>
</dbReference>
<feature type="domain" description="Histidine kinase/HSP90-like ATPase" evidence="2">
    <location>
        <begin position="133"/>
        <end position="236"/>
    </location>
</feature>
<name>A0ABX9E175_9PSEU</name>
<dbReference type="InterPro" id="IPR003594">
    <property type="entry name" value="HATPase_dom"/>
</dbReference>
<organism evidence="3 4">
    <name type="scientific">Lentzea atacamensis</name>
    <dbReference type="NCBI Taxonomy" id="531938"/>
    <lineage>
        <taxon>Bacteria</taxon>
        <taxon>Bacillati</taxon>
        <taxon>Actinomycetota</taxon>
        <taxon>Actinomycetes</taxon>
        <taxon>Pseudonocardiales</taxon>
        <taxon>Pseudonocardiaceae</taxon>
        <taxon>Lentzea</taxon>
    </lineage>
</organism>
<dbReference type="Proteomes" id="UP000248714">
    <property type="component" value="Unassembled WGS sequence"/>
</dbReference>
<proteinExistence type="predicted"/>
<keyword evidence="1" id="KW-0808">Transferase</keyword>
<dbReference type="Gene3D" id="3.30.750.24">
    <property type="entry name" value="STAS domain"/>
    <property type="match status" value="1"/>
</dbReference>
<dbReference type="PANTHER" id="PTHR35526">
    <property type="entry name" value="ANTI-SIGMA-F FACTOR RSBW-RELATED"/>
    <property type="match status" value="1"/>
</dbReference>
<dbReference type="Pfam" id="PF13581">
    <property type="entry name" value="HATPase_c_2"/>
    <property type="match status" value="1"/>
</dbReference>
<protein>
    <submittedName>
        <fullName evidence="3">Anti-sigma regulatory factor (Ser/Thr protein kinase)</fullName>
    </submittedName>
</protein>
<keyword evidence="4" id="KW-1185">Reference proteome</keyword>
<dbReference type="CDD" id="cd16936">
    <property type="entry name" value="HATPase_RsbW-like"/>
    <property type="match status" value="1"/>
</dbReference>
<keyword evidence="1" id="KW-0418">Kinase</keyword>
<dbReference type="PANTHER" id="PTHR35526:SF3">
    <property type="entry name" value="ANTI-SIGMA-F FACTOR RSBW"/>
    <property type="match status" value="1"/>
</dbReference>
<sequence>MKIKTENLAGVVVATPEGRLDLASYVSLRDGILKVAADAPLALVIRLGAGFEAPSRTMLSVFTTVCMKVSQWPDIPVVILAETREHRDELCTSGVTRFVRTAPDLEGALKAVEQPPQRRFRRIPLPCSPTAPTMARAAVREACELWGLGRLTDDAVLVVSELVENAVRHARSESVLRVELRPTGLSLAVRDNDPAPPLLESPGPDVPGHRGVLLVSRISVAWGWAPSSDGGKIVWAVLGLHRGE</sequence>
<evidence type="ECO:0000259" key="2">
    <source>
        <dbReference type="Pfam" id="PF13581"/>
    </source>
</evidence>
<dbReference type="SUPFAM" id="SSF52091">
    <property type="entry name" value="SpoIIaa-like"/>
    <property type="match status" value="1"/>
</dbReference>
<dbReference type="RefSeq" id="WP_170166652.1">
    <property type="nucleotide sequence ID" value="NZ_QLTT01000008.1"/>
</dbReference>
<evidence type="ECO:0000256" key="1">
    <source>
        <dbReference type="ARBA" id="ARBA00022527"/>
    </source>
</evidence>
<dbReference type="InterPro" id="IPR036890">
    <property type="entry name" value="HATPase_C_sf"/>
</dbReference>
<dbReference type="Gene3D" id="3.30.565.10">
    <property type="entry name" value="Histidine kinase-like ATPase, C-terminal domain"/>
    <property type="match status" value="1"/>
</dbReference>